<evidence type="ECO:0000313" key="3">
    <source>
        <dbReference type="Proteomes" id="UP001501285"/>
    </source>
</evidence>
<dbReference type="EMBL" id="BAAANB010000001">
    <property type="protein sequence ID" value="GAA2020505.1"/>
    <property type="molecule type" value="Genomic_DNA"/>
</dbReference>
<sequence length="151" mass="16631">MSAISSNPPTRIPLSERAPLAGAAQSADTTATTGPASRIMLSPRQGLEASDGLWWPRTRELRSEVPPLDVAIHKLTRARIARIAYERNRWSDAPNRLRTPLGMTHLGWFEHSRYPDHVVLSLSSYQQLVLVVLPPDTDGDIALSMLELAGT</sequence>
<keyword evidence="3" id="KW-1185">Reference proteome</keyword>
<evidence type="ECO:0000313" key="2">
    <source>
        <dbReference type="EMBL" id="GAA2020505.1"/>
    </source>
</evidence>
<dbReference type="Proteomes" id="UP001501285">
    <property type="component" value="Unassembled WGS sequence"/>
</dbReference>
<protein>
    <submittedName>
        <fullName evidence="2">Uncharacterized protein</fullName>
    </submittedName>
</protein>
<name>A0ABN2TUE5_9MICO</name>
<evidence type="ECO:0000256" key="1">
    <source>
        <dbReference type="SAM" id="MobiDB-lite"/>
    </source>
</evidence>
<comment type="caution">
    <text evidence="2">The sequence shown here is derived from an EMBL/GenBank/DDBJ whole genome shotgun (WGS) entry which is preliminary data.</text>
</comment>
<feature type="compositionally biased region" description="Polar residues" evidence="1">
    <location>
        <begin position="26"/>
        <end position="35"/>
    </location>
</feature>
<organism evidence="2 3">
    <name type="scientific">Terrabacter terrae</name>
    <dbReference type="NCBI Taxonomy" id="318434"/>
    <lineage>
        <taxon>Bacteria</taxon>
        <taxon>Bacillati</taxon>
        <taxon>Actinomycetota</taxon>
        <taxon>Actinomycetes</taxon>
        <taxon>Micrococcales</taxon>
        <taxon>Intrasporangiaceae</taxon>
        <taxon>Terrabacter</taxon>
    </lineage>
</organism>
<reference evidence="2 3" key="1">
    <citation type="journal article" date="2019" name="Int. J. Syst. Evol. Microbiol.">
        <title>The Global Catalogue of Microorganisms (GCM) 10K type strain sequencing project: providing services to taxonomists for standard genome sequencing and annotation.</title>
        <authorList>
            <consortium name="The Broad Institute Genomics Platform"/>
            <consortium name="The Broad Institute Genome Sequencing Center for Infectious Disease"/>
            <person name="Wu L."/>
            <person name="Ma J."/>
        </authorList>
    </citation>
    <scope>NUCLEOTIDE SEQUENCE [LARGE SCALE GENOMIC DNA]</scope>
    <source>
        <strain evidence="2 3">JCM 14283</strain>
    </source>
</reference>
<feature type="region of interest" description="Disordered" evidence="1">
    <location>
        <begin position="1"/>
        <end position="42"/>
    </location>
</feature>
<gene>
    <name evidence="2" type="ORF">GCM10009740_06140</name>
</gene>
<accession>A0ABN2TUE5</accession>
<dbReference type="InterPro" id="IPR046036">
    <property type="entry name" value="DUF5994"/>
</dbReference>
<dbReference type="RefSeq" id="WP_343987317.1">
    <property type="nucleotide sequence ID" value="NZ_BAAANB010000001.1"/>
</dbReference>
<proteinExistence type="predicted"/>
<dbReference type="Pfam" id="PF19457">
    <property type="entry name" value="DUF5994"/>
    <property type="match status" value="1"/>
</dbReference>